<dbReference type="Gene3D" id="3.40.50.720">
    <property type="entry name" value="NAD(P)-binding Rossmann-like Domain"/>
    <property type="match status" value="1"/>
</dbReference>
<organism evidence="6 7">
    <name type="scientific">Cladophialophora chaetospira</name>
    <dbReference type="NCBI Taxonomy" id="386627"/>
    <lineage>
        <taxon>Eukaryota</taxon>
        <taxon>Fungi</taxon>
        <taxon>Dikarya</taxon>
        <taxon>Ascomycota</taxon>
        <taxon>Pezizomycotina</taxon>
        <taxon>Eurotiomycetes</taxon>
        <taxon>Chaetothyriomycetidae</taxon>
        <taxon>Chaetothyriales</taxon>
        <taxon>Herpotrichiellaceae</taxon>
        <taxon>Cladophialophora</taxon>
    </lineage>
</organism>
<protein>
    <recommendedName>
        <fullName evidence="8">NAD(P)-binding protein</fullName>
    </recommendedName>
</protein>
<dbReference type="InterPro" id="IPR002347">
    <property type="entry name" value="SDR_fam"/>
</dbReference>
<evidence type="ECO:0000313" key="6">
    <source>
        <dbReference type="EMBL" id="KAJ9616887.1"/>
    </source>
</evidence>
<evidence type="ECO:0000256" key="4">
    <source>
        <dbReference type="ARBA" id="ARBA00023002"/>
    </source>
</evidence>
<keyword evidence="5" id="KW-0472">Membrane</keyword>
<feature type="transmembrane region" description="Helical" evidence="5">
    <location>
        <begin position="286"/>
        <end position="308"/>
    </location>
</feature>
<dbReference type="GO" id="GO:0005783">
    <property type="term" value="C:endoplasmic reticulum"/>
    <property type="evidence" value="ECO:0007669"/>
    <property type="project" value="UniProtKB-SubCell"/>
</dbReference>
<keyword evidence="5" id="KW-1133">Transmembrane helix</keyword>
<dbReference type="PROSITE" id="PS00061">
    <property type="entry name" value="ADH_SHORT"/>
    <property type="match status" value="1"/>
</dbReference>
<dbReference type="InterPro" id="IPR036291">
    <property type="entry name" value="NAD(P)-bd_dom_sf"/>
</dbReference>
<evidence type="ECO:0000256" key="5">
    <source>
        <dbReference type="SAM" id="Phobius"/>
    </source>
</evidence>
<dbReference type="GO" id="GO:0016491">
    <property type="term" value="F:oxidoreductase activity"/>
    <property type="evidence" value="ECO:0007669"/>
    <property type="project" value="UniProtKB-KW"/>
</dbReference>
<comment type="caution">
    <text evidence="6">The sequence shown here is derived from an EMBL/GenBank/DDBJ whole genome shotgun (WGS) entry which is preliminary data.</text>
</comment>
<keyword evidence="3" id="KW-0521">NADP</keyword>
<accession>A0AA39CQH5</accession>
<name>A0AA39CQH5_9EURO</name>
<evidence type="ECO:0000256" key="2">
    <source>
        <dbReference type="ARBA" id="ARBA00006484"/>
    </source>
</evidence>
<comment type="subcellular location">
    <subcellularLocation>
        <location evidence="1">Endoplasmic reticulum</location>
    </subcellularLocation>
</comment>
<gene>
    <name evidence="6" type="ORF">H2200_000607</name>
</gene>
<keyword evidence="7" id="KW-1185">Reference proteome</keyword>
<evidence type="ECO:0008006" key="8">
    <source>
        <dbReference type="Google" id="ProtNLM"/>
    </source>
</evidence>
<dbReference type="PIRSF" id="PIRSF000126">
    <property type="entry name" value="11-beta-HSD1"/>
    <property type="match status" value="1"/>
</dbReference>
<dbReference type="AlphaFoldDB" id="A0AA39CQH5"/>
<evidence type="ECO:0000256" key="3">
    <source>
        <dbReference type="ARBA" id="ARBA00022857"/>
    </source>
</evidence>
<sequence length="319" mass="34799">MSLQKLPPVNAYSACAAVGAATLAYLGLKTLSALRYHLHSSKLQRYRHGSEPWALVTGASDGIGLAFVNELAARGFNVILHGRNETKLQKILADLEPKYKVKFKLLVLDAGTPADAKFDETILSAVKGLNLTVLIHNVAGSGDAQVEMPMFDQMTGPQFDGWINCNCRFQTQLTRLLLPILIKNKPGLMIFVSSAVTEMTAPGVSVYTSTKFYVEGLAKALQLELKMNGHDVEVKSLTVGMVATASSGRHEKDISFTMPSPRDLARAALGKVGVGGVRITPYFGHWLQFGFMTSLPSWLSEMMIISLVRKAQDQMAKRN</sequence>
<keyword evidence="5" id="KW-0812">Transmembrane</keyword>
<comment type="similarity">
    <text evidence="2">Belongs to the short-chain dehydrogenases/reductases (SDR) family.</text>
</comment>
<dbReference type="EMBL" id="JAPDRK010000001">
    <property type="protein sequence ID" value="KAJ9616887.1"/>
    <property type="molecule type" value="Genomic_DNA"/>
</dbReference>
<dbReference type="SUPFAM" id="SSF51735">
    <property type="entry name" value="NAD(P)-binding Rossmann-fold domains"/>
    <property type="match status" value="1"/>
</dbReference>
<proteinExistence type="inferred from homology"/>
<evidence type="ECO:0000256" key="1">
    <source>
        <dbReference type="ARBA" id="ARBA00004240"/>
    </source>
</evidence>
<dbReference type="InterPro" id="IPR051019">
    <property type="entry name" value="VLCFA-Steroid_DH"/>
</dbReference>
<dbReference type="Pfam" id="PF00106">
    <property type="entry name" value="adh_short"/>
    <property type="match status" value="1"/>
</dbReference>
<dbReference type="InterPro" id="IPR020904">
    <property type="entry name" value="Sc_DH/Rdtase_CS"/>
</dbReference>
<dbReference type="PANTHER" id="PTHR43899">
    <property type="entry name" value="RH59310P"/>
    <property type="match status" value="1"/>
</dbReference>
<keyword evidence="4" id="KW-0560">Oxidoreductase</keyword>
<dbReference type="PANTHER" id="PTHR43899:SF13">
    <property type="entry name" value="RH59310P"/>
    <property type="match status" value="1"/>
</dbReference>
<dbReference type="Proteomes" id="UP001172673">
    <property type="component" value="Unassembled WGS sequence"/>
</dbReference>
<dbReference type="PRINTS" id="PR00081">
    <property type="entry name" value="GDHRDH"/>
</dbReference>
<reference evidence="6" key="1">
    <citation type="submission" date="2022-10" db="EMBL/GenBank/DDBJ databases">
        <title>Culturing micro-colonial fungi from biological soil crusts in the Mojave desert and describing Neophaeococcomyces mojavensis, and introducing the new genera and species Taxawa tesnikishii.</title>
        <authorList>
            <person name="Kurbessoian T."/>
            <person name="Stajich J.E."/>
        </authorList>
    </citation>
    <scope>NUCLEOTIDE SEQUENCE</scope>
    <source>
        <strain evidence="6">TK_41</strain>
    </source>
</reference>
<evidence type="ECO:0000313" key="7">
    <source>
        <dbReference type="Proteomes" id="UP001172673"/>
    </source>
</evidence>